<feature type="transmembrane region" description="Helical" evidence="6">
    <location>
        <begin position="686"/>
        <end position="702"/>
    </location>
</feature>
<protein>
    <submittedName>
        <fullName evidence="7">LptF/LptG family permease</fullName>
    </submittedName>
</protein>
<feature type="transmembrane region" description="Helical" evidence="6">
    <location>
        <begin position="102"/>
        <end position="125"/>
    </location>
</feature>
<evidence type="ECO:0000313" key="8">
    <source>
        <dbReference type="Proteomes" id="UP001356704"/>
    </source>
</evidence>
<dbReference type="InterPro" id="IPR005495">
    <property type="entry name" value="LptG/LptF_permease"/>
</dbReference>
<feature type="transmembrane region" description="Helical" evidence="6">
    <location>
        <begin position="428"/>
        <end position="446"/>
    </location>
</feature>
<comment type="subcellular location">
    <subcellularLocation>
        <location evidence="1">Cell membrane</location>
        <topology evidence="1">Multi-pass membrane protein</topology>
    </subcellularLocation>
</comment>
<dbReference type="Proteomes" id="UP001356704">
    <property type="component" value="Unassembled WGS sequence"/>
</dbReference>
<keyword evidence="4 6" id="KW-1133">Transmembrane helix</keyword>
<sequence length="778" mass="88852">MKILDRYILITFLRTFFSVFIIFMFIFVLQGVWLYISELAGKDLDVSVTAKFILYYMPKLIPLVVPLTILLSSIMVFGNFAENYEFAAMKSTGISLQRAMRSLSVFIVALGIACFFFANNVIPWGEYNFYNLRKNIAKVKPALAIAEGQFNEIGNINIKVDKKSGDRGQYLENVIIHDKSSARTGNYKVIVSEKGELKSSKDSNVLQLELLNGNYYEEIIDKDIRKNINRPHAKSYFDSYTINVDLEILNDEDLDEKNYKGKHSMLNIDQLNYTIDSLKGQRREDYKTLSNTLYNRTTYAALNLNINTEKDSSFTGNVIDLFPASKKGQIINLALNSANSTNQIIDSNKKNFETKSIHLNKHIIAFHEKFVLAIACIILFFVGAPLGALIRKGGLGLPIVIAVVLFLTYHFFGIFAKNSAEKGSFSPIIGSWLSTAVMLPLSIYLTSRATNDKGAFEIESILKPLKKFFKLQKNEIRDKSYLDKTSEDYKTLLSFENSKLIQIVKNHRDFDYKYEHKNSAISILNERGITVQELRLAGHLSSRKDDEIISLKNEYEEDSKLAFIFYIIMTPLIILAGVFNNNGPQFLAFVFFIPGILAFLICVIALIKSISKHIDLFKALGKSRSANGAILYFLGLPLYFIFYFVQKNQIETELFKVRSKEVSREQLSENSQRLLKDYKDYSNTSLVSYLLSLVFIGLHFILKNNKLPEIAESSLSLGFIALVFFIIYAFVDAYFYLKFYKSTSKKGKHLSVFILIILSIVYPLRYILTRNKIKQDFG</sequence>
<name>A0ABU7W699_9FLAO</name>
<dbReference type="EMBL" id="JAZHOU010000003">
    <property type="protein sequence ID" value="MEF3079496.1"/>
    <property type="molecule type" value="Genomic_DNA"/>
</dbReference>
<dbReference type="RefSeq" id="WP_331810254.1">
    <property type="nucleotide sequence ID" value="NZ_JAZHOU010000003.1"/>
</dbReference>
<accession>A0ABU7W699</accession>
<feature type="transmembrane region" description="Helical" evidence="6">
    <location>
        <begin position="628"/>
        <end position="645"/>
    </location>
</feature>
<feature type="transmembrane region" description="Helical" evidence="6">
    <location>
        <begin position="12"/>
        <end position="36"/>
    </location>
</feature>
<proteinExistence type="predicted"/>
<comment type="caution">
    <text evidence="7">The sequence shown here is derived from an EMBL/GenBank/DDBJ whole genome shotgun (WGS) entry which is preliminary data.</text>
</comment>
<feature type="transmembrane region" description="Helical" evidence="6">
    <location>
        <begin position="397"/>
        <end position="416"/>
    </location>
</feature>
<feature type="transmembrane region" description="Helical" evidence="6">
    <location>
        <begin position="56"/>
        <end position="81"/>
    </location>
</feature>
<evidence type="ECO:0000256" key="2">
    <source>
        <dbReference type="ARBA" id="ARBA00022475"/>
    </source>
</evidence>
<keyword evidence="3 6" id="KW-0812">Transmembrane</keyword>
<feature type="transmembrane region" description="Helical" evidence="6">
    <location>
        <begin position="714"/>
        <end position="737"/>
    </location>
</feature>
<dbReference type="Pfam" id="PF03739">
    <property type="entry name" value="LptF_LptG"/>
    <property type="match status" value="1"/>
</dbReference>
<feature type="transmembrane region" description="Helical" evidence="6">
    <location>
        <begin position="749"/>
        <end position="768"/>
    </location>
</feature>
<keyword evidence="2" id="KW-1003">Cell membrane</keyword>
<dbReference type="PANTHER" id="PTHR33529:SF6">
    <property type="entry name" value="YJGP_YJGQ FAMILY PERMEASE"/>
    <property type="match status" value="1"/>
</dbReference>
<evidence type="ECO:0000256" key="5">
    <source>
        <dbReference type="ARBA" id="ARBA00023136"/>
    </source>
</evidence>
<feature type="transmembrane region" description="Helical" evidence="6">
    <location>
        <begin position="586"/>
        <end position="607"/>
    </location>
</feature>
<feature type="transmembrane region" description="Helical" evidence="6">
    <location>
        <begin position="370"/>
        <end position="390"/>
    </location>
</feature>
<evidence type="ECO:0000313" key="7">
    <source>
        <dbReference type="EMBL" id="MEF3079496.1"/>
    </source>
</evidence>
<keyword evidence="5 6" id="KW-0472">Membrane</keyword>
<reference evidence="7 8" key="1">
    <citation type="submission" date="2024-02" db="EMBL/GenBank/DDBJ databases">
        <title>Winogradskyella poriferorum JCM 12885.</title>
        <authorList>
            <person name="Zhang D.-F."/>
            <person name="Fu Z.-Y."/>
        </authorList>
    </citation>
    <scope>NUCLEOTIDE SEQUENCE [LARGE SCALE GENOMIC DNA]</scope>
    <source>
        <strain evidence="7 8">JCM 12885</strain>
    </source>
</reference>
<organism evidence="7 8">
    <name type="scientific">Winogradskyella poriferorum</name>
    <dbReference type="NCBI Taxonomy" id="307627"/>
    <lineage>
        <taxon>Bacteria</taxon>
        <taxon>Pseudomonadati</taxon>
        <taxon>Bacteroidota</taxon>
        <taxon>Flavobacteriia</taxon>
        <taxon>Flavobacteriales</taxon>
        <taxon>Flavobacteriaceae</taxon>
        <taxon>Winogradskyella</taxon>
    </lineage>
</organism>
<dbReference type="PANTHER" id="PTHR33529">
    <property type="entry name" value="SLR0882 PROTEIN-RELATED"/>
    <property type="match status" value="1"/>
</dbReference>
<evidence type="ECO:0000256" key="3">
    <source>
        <dbReference type="ARBA" id="ARBA00022692"/>
    </source>
</evidence>
<evidence type="ECO:0000256" key="1">
    <source>
        <dbReference type="ARBA" id="ARBA00004651"/>
    </source>
</evidence>
<feature type="transmembrane region" description="Helical" evidence="6">
    <location>
        <begin position="561"/>
        <end position="580"/>
    </location>
</feature>
<evidence type="ECO:0000256" key="4">
    <source>
        <dbReference type="ARBA" id="ARBA00022989"/>
    </source>
</evidence>
<gene>
    <name evidence="7" type="ORF">V1468_10805</name>
</gene>
<evidence type="ECO:0000256" key="6">
    <source>
        <dbReference type="SAM" id="Phobius"/>
    </source>
</evidence>
<keyword evidence="8" id="KW-1185">Reference proteome</keyword>